<dbReference type="EMBL" id="JAACJK010000169">
    <property type="protein sequence ID" value="KAF5320422.1"/>
    <property type="molecule type" value="Genomic_DNA"/>
</dbReference>
<name>A0A8H5BDY2_9AGAR</name>
<gene>
    <name evidence="2" type="ORF">D9611_010662</name>
</gene>
<dbReference type="Proteomes" id="UP000541558">
    <property type="component" value="Unassembled WGS sequence"/>
</dbReference>
<organism evidence="2 3">
    <name type="scientific">Ephemerocybe angulata</name>
    <dbReference type="NCBI Taxonomy" id="980116"/>
    <lineage>
        <taxon>Eukaryota</taxon>
        <taxon>Fungi</taxon>
        <taxon>Dikarya</taxon>
        <taxon>Basidiomycota</taxon>
        <taxon>Agaricomycotina</taxon>
        <taxon>Agaricomycetes</taxon>
        <taxon>Agaricomycetidae</taxon>
        <taxon>Agaricales</taxon>
        <taxon>Agaricineae</taxon>
        <taxon>Psathyrellaceae</taxon>
        <taxon>Ephemerocybe</taxon>
    </lineage>
</organism>
<dbReference type="AlphaFoldDB" id="A0A8H5BDY2"/>
<keyword evidence="3" id="KW-1185">Reference proteome</keyword>
<feature type="region of interest" description="Disordered" evidence="1">
    <location>
        <begin position="1"/>
        <end position="42"/>
    </location>
</feature>
<proteinExistence type="predicted"/>
<evidence type="ECO:0000313" key="3">
    <source>
        <dbReference type="Proteomes" id="UP000541558"/>
    </source>
</evidence>
<protein>
    <submittedName>
        <fullName evidence="2">Uncharacterized protein</fullName>
    </submittedName>
</protein>
<evidence type="ECO:0000256" key="1">
    <source>
        <dbReference type="SAM" id="MobiDB-lite"/>
    </source>
</evidence>
<comment type="caution">
    <text evidence="2">The sequence shown here is derived from an EMBL/GenBank/DDBJ whole genome shotgun (WGS) entry which is preliminary data.</text>
</comment>
<evidence type="ECO:0000313" key="2">
    <source>
        <dbReference type="EMBL" id="KAF5320422.1"/>
    </source>
</evidence>
<reference evidence="2 3" key="1">
    <citation type="journal article" date="2020" name="ISME J.">
        <title>Uncovering the hidden diversity of litter-decomposition mechanisms in mushroom-forming fungi.</title>
        <authorList>
            <person name="Floudas D."/>
            <person name="Bentzer J."/>
            <person name="Ahren D."/>
            <person name="Johansson T."/>
            <person name="Persson P."/>
            <person name="Tunlid A."/>
        </authorList>
    </citation>
    <scope>NUCLEOTIDE SEQUENCE [LARGE SCALE GENOMIC DNA]</scope>
    <source>
        <strain evidence="2 3">CBS 175.51</strain>
    </source>
</reference>
<sequence length="66" mass="7074">MSSSPEPHCSSPISPSKASNQLRQTLSFTDGPASSSHRWTSQHLRTSDLRLGSLSSISSSPIYIDA</sequence>
<accession>A0A8H5BDY2</accession>